<organism evidence="1 2">
    <name type="scientific">Cronobacter dublinensis</name>
    <dbReference type="NCBI Taxonomy" id="413497"/>
    <lineage>
        <taxon>Bacteria</taxon>
        <taxon>Pseudomonadati</taxon>
        <taxon>Pseudomonadota</taxon>
        <taxon>Gammaproteobacteria</taxon>
        <taxon>Enterobacterales</taxon>
        <taxon>Enterobacteriaceae</taxon>
        <taxon>Cronobacter</taxon>
    </lineage>
</organism>
<dbReference type="RefSeq" id="WP_105638764.1">
    <property type="nucleotide sequence ID" value="NZ_CP166013.1"/>
</dbReference>
<evidence type="ECO:0000313" key="2">
    <source>
        <dbReference type="Proteomes" id="UP000778262"/>
    </source>
</evidence>
<dbReference type="InterPro" id="IPR045865">
    <property type="entry name" value="ACT-like_dom_sf"/>
</dbReference>
<evidence type="ECO:0000313" key="1">
    <source>
        <dbReference type="EMBL" id="NCH89326.1"/>
    </source>
</evidence>
<dbReference type="EMBL" id="RPBY01000007">
    <property type="protein sequence ID" value="NCH89326.1"/>
    <property type="molecule type" value="Genomic_DNA"/>
</dbReference>
<dbReference type="Gene3D" id="3.30.2130.10">
    <property type="entry name" value="VC0802-like"/>
    <property type="match status" value="1"/>
</dbReference>
<gene>
    <name evidence="1" type="ORF">EHJ13_18085</name>
</gene>
<sequence>MYDIHVILSNTPGALAGLGTLLGRNGIGLEGGGVFSVGQESHAHFLVEDGDRARQVLLAAGFTVCAVVRPLIRKLPQARPGELGDIAQALAHRGVNILVQYSDHANRLILLTDNDVQAEKVTRSWAVPEEIP</sequence>
<proteinExistence type="predicted"/>
<dbReference type="Proteomes" id="UP000778262">
    <property type="component" value="Unassembled WGS sequence"/>
</dbReference>
<dbReference type="SUPFAM" id="SSF55021">
    <property type="entry name" value="ACT-like"/>
    <property type="match status" value="1"/>
</dbReference>
<accession>A0A9Q4T8H7</accession>
<comment type="caution">
    <text evidence="1">The sequence shown here is derived from an EMBL/GenBank/DDBJ whole genome shotgun (WGS) entry which is preliminary data.</text>
</comment>
<reference evidence="1" key="1">
    <citation type="submission" date="2018-11" db="EMBL/GenBank/DDBJ databases">
        <title>Genomics analysis of Putative Virulence Factors on Adhesion and Cytotoxicity for Cronobacter spp.</title>
        <authorList>
            <person name="Cui J."/>
        </authorList>
    </citation>
    <scope>NUCLEOTIDE SEQUENCE</scope>
    <source>
        <strain evidence="1">SD69</strain>
    </source>
</reference>
<dbReference type="AlphaFoldDB" id="A0A9Q4T8H7"/>
<name>A0A9Q4T8H7_9ENTR</name>
<protein>
    <submittedName>
        <fullName evidence="1">Amino acid-binding protein</fullName>
    </submittedName>
</protein>